<dbReference type="AlphaFoldDB" id="A0A840KZY5"/>
<dbReference type="InterPro" id="IPR003439">
    <property type="entry name" value="ABC_transporter-like_ATP-bd"/>
</dbReference>
<dbReference type="InterPro" id="IPR003593">
    <property type="entry name" value="AAA+_ATPase"/>
</dbReference>
<feature type="domain" description="ABC transporter" evidence="4">
    <location>
        <begin position="9"/>
        <end position="232"/>
    </location>
</feature>
<evidence type="ECO:0000256" key="2">
    <source>
        <dbReference type="ARBA" id="ARBA00022741"/>
    </source>
</evidence>
<evidence type="ECO:0000256" key="1">
    <source>
        <dbReference type="ARBA" id="ARBA00022475"/>
    </source>
</evidence>
<evidence type="ECO:0000256" key="3">
    <source>
        <dbReference type="ARBA" id="ARBA00022840"/>
    </source>
</evidence>
<dbReference type="InterPro" id="IPR015854">
    <property type="entry name" value="ABC_transpr_LolD-like"/>
</dbReference>
<organism evidence="5 6">
    <name type="scientific">Roseateles oligotrophus</name>
    <dbReference type="NCBI Taxonomy" id="1769250"/>
    <lineage>
        <taxon>Bacteria</taxon>
        <taxon>Pseudomonadati</taxon>
        <taxon>Pseudomonadota</taxon>
        <taxon>Betaproteobacteria</taxon>
        <taxon>Burkholderiales</taxon>
        <taxon>Sphaerotilaceae</taxon>
        <taxon>Roseateles</taxon>
    </lineage>
</organism>
<evidence type="ECO:0000313" key="6">
    <source>
        <dbReference type="Proteomes" id="UP000562027"/>
    </source>
</evidence>
<dbReference type="RefSeq" id="WP_184294838.1">
    <property type="nucleotide sequence ID" value="NZ_JACHLP010000001.1"/>
</dbReference>
<dbReference type="InterPro" id="IPR027417">
    <property type="entry name" value="P-loop_NTPase"/>
</dbReference>
<evidence type="ECO:0000259" key="4">
    <source>
        <dbReference type="PROSITE" id="PS50893"/>
    </source>
</evidence>
<keyword evidence="3 5" id="KW-0067">ATP-binding</keyword>
<dbReference type="GO" id="GO:0022857">
    <property type="term" value="F:transmembrane transporter activity"/>
    <property type="evidence" value="ECO:0007669"/>
    <property type="project" value="TreeGrafter"/>
</dbReference>
<dbReference type="SMART" id="SM00382">
    <property type="entry name" value="AAA"/>
    <property type="match status" value="1"/>
</dbReference>
<dbReference type="PANTHER" id="PTHR24220">
    <property type="entry name" value="IMPORT ATP-BINDING PROTEIN"/>
    <property type="match status" value="1"/>
</dbReference>
<dbReference type="GO" id="GO:0016887">
    <property type="term" value="F:ATP hydrolysis activity"/>
    <property type="evidence" value="ECO:0007669"/>
    <property type="project" value="InterPro"/>
</dbReference>
<dbReference type="Pfam" id="PF00005">
    <property type="entry name" value="ABC_tran"/>
    <property type="match status" value="1"/>
</dbReference>
<dbReference type="PROSITE" id="PS00211">
    <property type="entry name" value="ABC_TRANSPORTER_1"/>
    <property type="match status" value="1"/>
</dbReference>
<proteinExistence type="predicted"/>
<dbReference type="PROSITE" id="PS50893">
    <property type="entry name" value="ABC_TRANSPORTER_2"/>
    <property type="match status" value="1"/>
</dbReference>
<dbReference type="InterPro" id="IPR017871">
    <property type="entry name" value="ABC_transporter-like_CS"/>
</dbReference>
<keyword evidence="1" id="KW-0472">Membrane</keyword>
<dbReference type="EMBL" id="JACHLP010000001">
    <property type="protein sequence ID" value="MBB4841560.1"/>
    <property type="molecule type" value="Genomic_DNA"/>
</dbReference>
<evidence type="ECO:0000313" key="5">
    <source>
        <dbReference type="EMBL" id="MBB4841560.1"/>
    </source>
</evidence>
<accession>A0A840KZY5</accession>
<name>A0A840KZY5_9BURK</name>
<dbReference type="GO" id="GO:0005886">
    <property type="term" value="C:plasma membrane"/>
    <property type="evidence" value="ECO:0007669"/>
    <property type="project" value="TreeGrafter"/>
</dbReference>
<sequence length="237" mass="26273">MSSSSSLLLQLRGCRLELGGRQVLAPLDLALRRGERLALLGSNGAGKTSLLRLMHGLLPAPGRVLHVLPELGRPPRQAMVFQQPFFLHLSVRSNLRLALALARQPWRLHEAMLESALRRVGLLDQAGQLASHLSGGQRQRLALARAWALRPDLLFMDEPTAHLDPGARREVERLIASFAEEGMTWVMSTHNLGQAKRLASRVLYLEAGRVLADAPVQAFFQQPQGRAVDQFLKGEWL</sequence>
<keyword evidence="2" id="KW-0547">Nucleotide-binding</keyword>
<dbReference type="Proteomes" id="UP000562027">
    <property type="component" value="Unassembled WGS sequence"/>
</dbReference>
<keyword evidence="6" id="KW-1185">Reference proteome</keyword>
<comment type="caution">
    <text evidence="5">The sequence shown here is derived from an EMBL/GenBank/DDBJ whole genome shotgun (WGS) entry which is preliminary data.</text>
</comment>
<dbReference type="SUPFAM" id="SSF52540">
    <property type="entry name" value="P-loop containing nucleoside triphosphate hydrolases"/>
    <property type="match status" value="1"/>
</dbReference>
<dbReference type="Gene3D" id="3.40.50.300">
    <property type="entry name" value="P-loop containing nucleotide triphosphate hydrolases"/>
    <property type="match status" value="1"/>
</dbReference>
<protein>
    <submittedName>
        <fullName evidence="5">Tungstate transport system ATP-binding protein</fullName>
    </submittedName>
</protein>
<gene>
    <name evidence="5" type="ORF">HNP55_000055</name>
</gene>
<dbReference type="PANTHER" id="PTHR24220:SF684">
    <property type="entry name" value="FE(3+) IONS IMPORT ATP-BINDING PROTEIN FBPC"/>
    <property type="match status" value="1"/>
</dbReference>
<reference evidence="5 6" key="1">
    <citation type="submission" date="2020-08" db="EMBL/GenBank/DDBJ databases">
        <title>Functional genomics of gut bacteria from endangered species of beetles.</title>
        <authorList>
            <person name="Carlos-Shanley C."/>
        </authorList>
    </citation>
    <scope>NUCLEOTIDE SEQUENCE [LARGE SCALE GENOMIC DNA]</scope>
    <source>
        <strain evidence="5 6">S00239</strain>
    </source>
</reference>
<keyword evidence="1" id="KW-1003">Cell membrane</keyword>
<dbReference type="GO" id="GO:0005524">
    <property type="term" value="F:ATP binding"/>
    <property type="evidence" value="ECO:0007669"/>
    <property type="project" value="UniProtKB-KW"/>
</dbReference>